<dbReference type="EMBL" id="AJYK02000029">
    <property type="protein sequence ID" value="OEF27629.1"/>
    <property type="molecule type" value="Genomic_DNA"/>
</dbReference>
<evidence type="ECO:0000313" key="7">
    <source>
        <dbReference type="Proteomes" id="UP000094070"/>
    </source>
</evidence>
<dbReference type="GO" id="GO:0003700">
    <property type="term" value="F:DNA-binding transcription factor activity"/>
    <property type="evidence" value="ECO:0007669"/>
    <property type="project" value="InterPro"/>
</dbReference>
<dbReference type="Pfam" id="PF03466">
    <property type="entry name" value="LysR_substrate"/>
    <property type="match status" value="1"/>
</dbReference>
<dbReference type="Pfam" id="PF00126">
    <property type="entry name" value="HTH_1"/>
    <property type="match status" value="1"/>
</dbReference>
<dbReference type="GO" id="GO:0000976">
    <property type="term" value="F:transcription cis-regulatory region binding"/>
    <property type="evidence" value="ECO:0007669"/>
    <property type="project" value="TreeGrafter"/>
</dbReference>
<evidence type="ECO:0000256" key="2">
    <source>
        <dbReference type="ARBA" id="ARBA00023015"/>
    </source>
</evidence>
<keyword evidence="7" id="KW-1185">Reference proteome</keyword>
<feature type="domain" description="HTH lysR-type" evidence="5">
    <location>
        <begin position="5"/>
        <end position="62"/>
    </location>
</feature>
<dbReference type="InterPro" id="IPR036390">
    <property type="entry name" value="WH_DNA-bd_sf"/>
</dbReference>
<keyword evidence="2" id="KW-0805">Transcription regulation</keyword>
<dbReference type="Gene3D" id="1.10.10.10">
    <property type="entry name" value="Winged helix-like DNA-binding domain superfamily/Winged helix DNA-binding domain"/>
    <property type="match status" value="1"/>
</dbReference>
<reference evidence="6 7" key="1">
    <citation type="journal article" date="2012" name="Science">
        <title>Ecological populations of bacteria act as socially cohesive units of antibiotic production and resistance.</title>
        <authorList>
            <person name="Cordero O.X."/>
            <person name="Wildschutte H."/>
            <person name="Kirkup B."/>
            <person name="Proehl S."/>
            <person name="Ngo L."/>
            <person name="Hussain F."/>
            <person name="Le Roux F."/>
            <person name="Mincer T."/>
            <person name="Polz M.F."/>
        </authorList>
    </citation>
    <scope>NUCLEOTIDE SEQUENCE [LARGE SCALE GENOMIC DNA]</scope>
    <source>
        <strain evidence="6 7">1S-45</strain>
    </source>
</reference>
<keyword evidence="4" id="KW-0804">Transcription</keyword>
<dbReference type="SUPFAM" id="SSF46785">
    <property type="entry name" value="Winged helix' DNA-binding domain"/>
    <property type="match status" value="1"/>
</dbReference>
<keyword evidence="3" id="KW-0238">DNA-binding</keyword>
<dbReference type="InterPro" id="IPR005119">
    <property type="entry name" value="LysR_subst-bd"/>
</dbReference>
<dbReference type="AlphaFoldDB" id="A0A1E5E4D3"/>
<evidence type="ECO:0000256" key="1">
    <source>
        <dbReference type="ARBA" id="ARBA00009437"/>
    </source>
</evidence>
<dbReference type="STRING" id="1188252.A1QC_06245"/>
<organism evidence="6 7">
    <name type="scientific">Vibrio rumoiensis 1S-45</name>
    <dbReference type="NCBI Taxonomy" id="1188252"/>
    <lineage>
        <taxon>Bacteria</taxon>
        <taxon>Pseudomonadati</taxon>
        <taxon>Pseudomonadota</taxon>
        <taxon>Gammaproteobacteria</taxon>
        <taxon>Vibrionales</taxon>
        <taxon>Vibrionaceae</taxon>
        <taxon>Vibrio</taxon>
    </lineage>
</organism>
<dbReference type="Gene3D" id="3.40.190.290">
    <property type="match status" value="1"/>
</dbReference>
<dbReference type="InterPro" id="IPR036388">
    <property type="entry name" value="WH-like_DNA-bd_sf"/>
</dbReference>
<name>A0A1E5E4D3_9VIBR</name>
<dbReference type="PANTHER" id="PTHR30126">
    <property type="entry name" value="HTH-TYPE TRANSCRIPTIONAL REGULATOR"/>
    <property type="match status" value="1"/>
</dbReference>
<dbReference type="OrthoDB" id="5293066at2"/>
<evidence type="ECO:0000313" key="6">
    <source>
        <dbReference type="EMBL" id="OEF27629.1"/>
    </source>
</evidence>
<dbReference type="PROSITE" id="PS50931">
    <property type="entry name" value="HTH_LYSR"/>
    <property type="match status" value="1"/>
</dbReference>
<dbReference type="PANTHER" id="PTHR30126:SF22">
    <property type="entry name" value="HTH-TYPE TRANSCRIPTIONAL REGULATOR YHAJ-RELATED"/>
    <property type="match status" value="1"/>
</dbReference>
<dbReference type="RefSeq" id="WP_017023681.1">
    <property type="nucleotide sequence ID" value="NZ_AJYK02000029.1"/>
</dbReference>
<protein>
    <submittedName>
        <fullName evidence="6">LysR family transcriptional regulator</fullName>
    </submittedName>
</protein>
<dbReference type="eggNOG" id="COG0583">
    <property type="taxonomic scope" value="Bacteria"/>
</dbReference>
<evidence type="ECO:0000256" key="4">
    <source>
        <dbReference type="ARBA" id="ARBA00023163"/>
    </source>
</evidence>
<comment type="similarity">
    <text evidence="1">Belongs to the LysR transcriptional regulatory family.</text>
</comment>
<dbReference type="InterPro" id="IPR000847">
    <property type="entry name" value="LysR_HTH_N"/>
</dbReference>
<accession>A0A1E5E4D3</accession>
<dbReference type="Proteomes" id="UP000094070">
    <property type="component" value="Unassembled WGS sequence"/>
</dbReference>
<comment type="caution">
    <text evidence="6">The sequence shown here is derived from an EMBL/GenBank/DDBJ whole genome shotgun (WGS) entry which is preliminary data.</text>
</comment>
<proteinExistence type="inferred from homology"/>
<gene>
    <name evidence="6" type="ORF">A1QC_06245</name>
</gene>
<evidence type="ECO:0000256" key="3">
    <source>
        <dbReference type="ARBA" id="ARBA00023125"/>
    </source>
</evidence>
<evidence type="ECO:0000259" key="5">
    <source>
        <dbReference type="PROSITE" id="PS50931"/>
    </source>
</evidence>
<dbReference type="SUPFAM" id="SSF53850">
    <property type="entry name" value="Periplasmic binding protein-like II"/>
    <property type="match status" value="1"/>
</dbReference>
<sequence length="298" mass="33443">MSNSLTLEALQVLDAIDRRGSFAAAAQELNRAPSSLSYQVQKLEQDLDLIIFDRSGHKAVFTEAGQLLLNRGRILLSAANDLVEDANILAHGWELEISIAYDLLPIDFFFPLVRDLASVSKSRVKLQEEVLAGCWEALSYDRADLLICPKPEHIPLDVKVEVLGSFDMVWVASPDHIVHKRTSQFDQTSRKKYRAIVIADSARTAPRLSRNLIDDQPRLTVSNFPVKIDALCAGLGIGTLPRHIADTLVTENKLAIIEGSEAQSLDMVIAWRRNKMGKSKSWCIQYLKKYWKLSEFGR</sequence>